<organism evidence="2 3">
    <name type="scientific">Hyaloscypha variabilis (strain UAMH 11265 / GT02V1 / F)</name>
    <name type="common">Meliniomyces variabilis</name>
    <dbReference type="NCBI Taxonomy" id="1149755"/>
    <lineage>
        <taxon>Eukaryota</taxon>
        <taxon>Fungi</taxon>
        <taxon>Dikarya</taxon>
        <taxon>Ascomycota</taxon>
        <taxon>Pezizomycotina</taxon>
        <taxon>Leotiomycetes</taxon>
        <taxon>Helotiales</taxon>
        <taxon>Hyaloscyphaceae</taxon>
        <taxon>Hyaloscypha</taxon>
        <taxon>Hyaloscypha variabilis</taxon>
    </lineage>
</organism>
<dbReference type="SUPFAM" id="SSF69118">
    <property type="entry name" value="AhpD-like"/>
    <property type="match status" value="1"/>
</dbReference>
<dbReference type="Gene3D" id="1.20.1290.10">
    <property type="entry name" value="AhpD-like"/>
    <property type="match status" value="1"/>
</dbReference>
<dbReference type="NCBIfam" id="TIGR00778">
    <property type="entry name" value="ahpD_dom"/>
    <property type="match status" value="1"/>
</dbReference>
<feature type="domain" description="Carboxymuconolactone decarboxylase-like" evidence="1">
    <location>
        <begin position="9"/>
        <end position="78"/>
    </location>
</feature>
<proteinExistence type="predicted"/>
<evidence type="ECO:0000313" key="3">
    <source>
        <dbReference type="Proteomes" id="UP000235786"/>
    </source>
</evidence>
<dbReference type="OrthoDB" id="3591088at2759"/>
<dbReference type="InterPro" id="IPR003779">
    <property type="entry name" value="CMD-like"/>
</dbReference>
<dbReference type="GO" id="GO:0051920">
    <property type="term" value="F:peroxiredoxin activity"/>
    <property type="evidence" value="ECO:0007669"/>
    <property type="project" value="InterPro"/>
</dbReference>
<evidence type="ECO:0000259" key="1">
    <source>
        <dbReference type="Pfam" id="PF02627"/>
    </source>
</evidence>
<dbReference type="AlphaFoldDB" id="A0A2J6QXW3"/>
<evidence type="ECO:0000313" key="2">
    <source>
        <dbReference type="EMBL" id="PMD31081.1"/>
    </source>
</evidence>
<dbReference type="PANTHER" id="PTHR35446:SF2">
    <property type="entry name" value="CARBOXYMUCONOLACTONE DECARBOXYLASE-LIKE DOMAIN-CONTAINING PROTEIN"/>
    <property type="match status" value="1"/>
</dbReference>
<keyword evidence="3" id="KW-1185">Reference proteome</keyword>
<gene>
    <name evidence="2" type="ORF">L207DRAFT_519732</name>
</gene>
<accession>A0A2J6QXW3</accession>
<dbReference type="PANTHER" id="PTHR35446">
    <property type="entry name" value="SI:CH211-175M2.5"/>
    <property type="match status" value="1"/>
</dbReference>
<dbReference type="InterPro" id="IPR029032">
    <property type="entry name" value="AhpD-like"/>
</dbReference>
<dbReference type="Proteomes" id="UP000235786">
    <property type="component" value="Unassembled WGS sequence"/>
</dbReference>
<protein>
    <recommendedName>
        <fullName evidence="1">Carboxymuconolactone decarboxylase-like domain-containing protein</fullName>
    </recommendedName>
</protein>
<sequence length="182" mass="19099">MPALATYRPDIYAHIAPLADLLLHQPHPDSTLAPADRELIATYVSSLNQCAYCTAAHGAVAAAHLCVSPREVEGLLGQSNSNDEEGEVKNEGGVNLTPKMRALLKIAAAVTVSGKNVSTELVESASDMDVHDTVLIAAAFCMFNRYVDGLGTEMPGSLGVFEKMGGEIAGRGYVGVMRGVGK</sequence>
<dbReference type="Pfam" id="PF02627">
    <property type="entry name" value="CMD"/>
    <property type="match status" value="1"/>
</dbReference>
<dbReference type="InterPro" id="IPR004675">
    <property type="entry name" value="AhpD_core"/>
</dbReference>
<name>A0A2J6QXW3_HYAVF</name>
<reference evidence="2 3" key="1">
    <citation type="submission" date="2016-04" db="EMBL/GenBank/DDBJ databases">
        <title>A degradative enzymes factory behind the ericoid mycorrhizal symbiosis.</title>
        <authorList>
            <consortium name="DOE Joint Genome Institute"/>
            <person name="Martino E."/>
            <person name="Morin E."/>
            <person name="Grelet G."/>
            <person name="Kuo A."/>
            <person name="Kohler A."/>
            <person name="Daghino S."/>
            <person name="Barry K."/>
            <person name="Choi C."/>
            <person name="Cichocki N."/>
            <person name="Clum A."/>
            <person name="Copeland A."/>
            <person name="Hainaut M."/>
            <person name="Haridas S."/>
            <person name="Labutti K."/>
            <person name="Lindquist E."/>
            <person name="Lipzen A."/>
            <person name="Khouja H.-R."/>
            <person name="Murat C."/>
            <person name="Ohm R."/>
            <person name="Olson A."/>
            <person name="Spatafora J."/>
            <person name="Veneault-Fourrey C."/>
            <person name="Henrissat B."/>
            <person name="Grigoriev I."/>
            <person name="Martin F."/>
            <person name="Perotto S."/>
        </authorList>
    </citation>
    <scope>NUCLEOTIDE SEQUENCE [LARGE SCALE GENOMIC DNA]</scope>
    <source>
        <strain evidence="2 3">F</strain>
    </source>
</reference>
<dbReference type="EMBL" id="KZ613964">
    <property type="protein sequence ID" value="PMD31081.1"/>
    <property type="molecule type" value="Genomic_DNA"/>
</dbReference>